<accession>A0A7X0KW30</accession>
<keyword evidence="1" id="KW-0547">Nucleotide-binding</keyword>
<dbReference type="PRINTS" id="PR00038">
    <property type="entry name" value="HTHLUXR"/>
</dbReference>
<dbReference type="Pfam" id="PF00196">
    <property type="entry name" value="GerE"/>
    <property type="match status" value="1"/>
</dbReference>
<dbReference type="AlphaFoldDB" id="A0A7X0KW30"/>
<dbReference type="InterPro" id="IPR041664">
    <property type="entry name" value="AAA_16"/>
</dbReference>
<keyword evidence="4" id="KW-0238">DNA-binding</keyword>
<dbReference type="SUPFAM" id="SSF52540">
    <property type="entry name" value="P-loop containing nucleoside triphosphate hydrolases"/>
    <property type="match status" value="1"/>
</dbReference>
<evidence type="ECO:0000256" key="2">
    <source>
        <dbReference type="ARBA" id="ARBA00022840"/>
    </source>
</evidence>
<dbReference type="SMART" id="SM00421">
    <property type="entry name" value="HTH_LUXR"/>
    <property type="match status" value="1"/>
</dbReference>
<dbReference type="PANTHER" id="PTHR16305:SF35">
    <property type="entry name" value="TRANSCRIPTIONAL ACTIVATOR DOMAIN"/>
    <property type="match status" value="1"/>
</dbReference>
<dbReference type="InterPro" id="IPR000792">
    <property type="entry name" value="Tscrpt_reg_LuxR_C"/>
</dbReference>
<sequence>MSAPAAPRMVGREPELGTLLAAYADGQRGHTRAVLLRGEAGIGKTRLVQTFLDRIATSDAGGPPVVTAIGQCVDAGTIGAPFGPVRRVLRDLASAVGIAALREAAGSPAAAATLSAAVPALRPDTGDAAAAEVGFADALEVALESLSATRHVVIVIEDLQWADASTLTLLKSLAGTLRGHHLTIVATYRSDDVDRFHPLRPVLAELDRTREMTHVDLLPLTPEQIHDQIALLAQGGALSDALRAVVVERSGGIPFLVEELLDLGDAPLPATLRELVLARYLRLSGDTQLVVRTMAAGGMRVDDEALTAVAATGALDHALREAIDAHIVQTDDDGYAFRHALTREAVNDELLPSERVRVHRRYAEILTGRADDPDAIAAASEHWLVARDIPRAFDASITALELSRATIAPATTARILERLTELWAEVPDAATRTGGSLAALHRDAARAWVVVGEDSRALRAAEEGLAEVADEPIVHAALLQQKCVLQSNITGRAEDSALHEAATLLEGIEEPAAKALRTRILTNLALGGVQSAPPTRDPAAIADGLRRSIALAEELDDATELVVALVSEGARLAHVDEDEAAALEPLERADALAPDAGVHTWVGAWHTEVVTHLGRYDAASEVGRRYLNEATAAGLEGGNGAIVAGLVAFAEFCAGRPGEGLPLARRATRLMAPGSRPLTLKLLGTFYTWNDEPQLRDELLASEKPSLDAWYQGRGEGGTLFLTWSDASTDAVLAAAAGLGDAFADPDRAARVAKARHEMTGAWPVVTRRYGAVALSLLARAIDAGTFRVDGTGPAAAEQVDTAALWAEIDAIVDAWPPRGVFPAATAFIRAVHADAQGAPAADRVARWRETEAMIADGVMAVRQRHLARLSLAAALLQAGDRREAGEILARIVAEAPEHGVARIGRWAGELARRAGLDADTADDGAGVTGTGVAALTAREQQVLSLIADGLTNTQIGGELFISPKTVSVHVSAILAKTGAANRTEAATLYRAVTPSGDPG</sequence>
<evidence type="ECO:0000313" key="5">
    <source>
        <dbReference type="Proteomes" id="UP000537775"/>
    </source>
</evidence>
<dbReference type="GO" id="GO:0004016">
    <property type="term" value="F:adenylate cyclase activity"/>
    <property type="evidence" value="ECO:0007669"/>
    <property type="project" value="TreeGrafter"/>
</dbReference>
<gene>
    <name evidence="4" type="ORF">HD594_003017</name>
</gene>
<evidence type="ECO:0000256" key="1">
    <source>
        <dbReference type="ARBA" id="ARBA00022741"/>
    </source>
</evidence>
<keyword evidence="5" id="KW-1185">Reference proteome</keyword>
<dbReference type="EMBL" id="JACHML010000001">
    <property type="protein sequence ID" value="MBB6392704.1"/>
    <property type="molecule type" value="Genomic_DNA"/>
</dbReference>
<comment type="caution">
    <text evidence="4">The sequence shown here is derived from an EMBL/GenBank/DDBJ whole genome shotgun (WGS) entry which is preliminary data.</text>
</comment>
<dbReference type="InterPro" id="IPR016032">
    <property type="entry name" value="Sig_transdc_resp-reg_C-effctor"/>
</dbReference>
<dbReference type="PROSITE" id="PS00622">
    <property type="entry name" value="HTH_LUXR_1"/>
    <property type="match status" value="1"/>
</dbReference>
<feature type="domain" description="HTH luxR-type" evidence="3">
    <location>
        <begin position="929"/>
        <end position="994"/>
    </location>
</feature>
<dbReference type="GO" id="GO:0005737">
    <property type="term" value="C:cytoplasm"/>
    <property type="evidence" value="ECO:0007669"/>
    <property type="project" value="TreeGrafter"/>
</dbReference>
<dbReference type="SUPFAM" id="SSF46894">
    <property type="entry name" value="C-terminal effector domain of the bipartite response regulators"/>
    <property type="match status" value="1"/>
</dbReference>
<dbReference type="GO" id="GO:0003677">
    <property type="term" value="F:DNA binding"/>
    <property type="evidence" value="ECO:0007669"/>
    <property type="project" value="UniProtKB-KW"/>
</dbReference>
<dbReference type="Gene3D" id="3.40.50.300">
    <property type="entry name" value="P-loop containing nucleotide triphosphate hydrolases"/>
    <property type="match status" value="1"/>
</dbReference>
<dbReference type="PROSITE" id="PS50043">
    <property type="entry name" value="HTH_LUXR_2"/>
    <property type="match status" value="1"/>
</dbReference>
<organism evidence="4 5">
    <name type="scientific">Microbacterium thalassium</name>
    <dbReference type="NCBI Taxonomy" id="362649"/>
    <lineage>
        <taxon>Bacteria</taxon>
        <taxon>Bacillati</taxon>
        <taxon>Actinomycetota</taxon>
        <taxon>Actinomycetes</taxon>
        <taxon>Micrococcales</taxon>
        <taxon>Microbacteriaceae</taxon>
        <taxon>Microbacterium</taxon>
    </lineage>
</organism>
<name>A0A7X0KW30_9MICO</name>
<dbReference type="PANTHER" id="PTHR16305">
    <property type="entry name" value="TESTICULAR SOLUBLE ADENYLYL CYCLASE"/>
    <property type="match status" value="1"/>
</dbReference>
<dbReference type="CDD" id="cd06170">
    <property type="entry name" value="LuxR_C_like"/>
    <property type="match status" value="1"/>
</dbReference>
<keyword evidence="2" id="KW-0067">ATP-binding</keyword>
<dbReference type="Pfam" id="PF13191">
    <property type="entry name" value="AAA_16"/>
    <property type="match status" value="1"/>
</dbReference>
<dbReference type="Proteomes" id="UP000537775">
    <property type="component" value="Unassembled WGS sequence"/>
</dbReference>
<protein>
    <submittedName>
        <fullName evidence="4">DNA-binding CsgD family transcriptional regulator</fullName>
    </submittedName>
</protein>
<dbReference type="GO" id="GO:0006355">
    <property type="term" value="P:regulation of DNA-templated transcription"/>
    <property type="evidence" value="ECO:0007669"/>
    <property type="project" value="InterPro"/>
</dbReference>
<dbReference type="InterPro" id="IPR036388">
    <property type="entry name" value="WH-like_DNA-bd_sf"/>
</dbReference>
<dbReference type="RefSeq" id="WP_184751747.1">
    <property type="nucleotide sequence ID" value="NZ_BAAAJR010000001.1"/>
</dbReference>
<dbReference type="GO" id="GO:0005524">
    <property type="term" value="F:ATP binding"/>
    <property type="evidence" value="ECO:0007669"/>
    <property type="project" value="UniProtKB-KW"/>
</dbReference>
<proteinExistence type="predicted"/>
<evidence type="ECO:0000313" key="4">
    <source>
        <dbReference type="EMBL" id="MBB6392704.1"/>
    </source>
</evidence>
<dbReference type="Gene3D" id="1.10.10.10">
    <property type="entry name" value="Winged helix-like DNA-binding domain superfamily/Winged helix DNA-binding domain"/>
    <property type="match status" value="1"/>
</dbReference>
<evidence type="ECO:0000259" key="3">
    <source>
        <dbReference type="PROSITE" id="PS50043"/>
    </source>
</evidence>
<reference evidence="4 5" key="1">
    <citation type="submission" date="2020-08" db="EMBL/GenBank/DDBJ databases">
        <title>Sequencing the genomes of 1000 actinobacteria strains.</title>
        <authorList>
            <person name="Klenk H.-P."/>
        </authorList>
    </citation>
    <scope>NUCLEOTIDE SEQUENCE [LARGE SCALE GENOMIC DNA]</scope>
    <source>
        <strain evidence="4 5">DSM 12511</strain>
    </source>
</reference>
<dbReference type="InterPro" id="IPR027417">
    <property type="entry name" value="P-loop_NTPase"/>
</dbReference>